<dbReference type="PANTHER" id="PTHR33198:SF19">
    <property type="entry name" value="CCHC-TYPE DOMAIN-CONTAINING PROTEIN"/>
    <property type="match status" value="1"/>
</dbReference>
<keyword evidence="2" id="KW-1185">Reference proteome</keyword>
<dbReference type="Proteomes" id="UP001162156">
    <property type="component" value="Unassembled WGS sequence"/>
</dbReference>
<protein>
    <submittedName>
        <fullName evidence="1">Uncharacterized protein</fullName>
    </submittedName>
</protein>
<gene>
    <name evidence="1" type="ORF">NQ314_008765</name>
</gene>
<accession>A0AAV8Y733</accession>
<evidence type="ECO:0000313" key="1">
    <source>
        <dbReference type="EMBL" id="KAJ8946836.1"/>
    </source>
</evidence>
<dbReference type="AlphaFoldDB" id="A0AAV8Y733"/>
<evidence type="ECO:0000313" key="2">
    <source>
        <dbReference type="Proteomes" id="UP001162156"/>
    </source>
</evidence>
<reference evidence="1" key="1">
    <citation type="journal article" date="2023" name="Insect Mol. Biol.">
        <title>Genome sequencing provides insights into the evolution of gene families encoding plant cell wall-degrading enzymes in longhorned beetles.</title>
        <authorList>
            <person name="Shin N.R."/>
            <person name="Okamura Y."/>
            <person name="Kirsch R."/>
            <person name="Pauchet Y."/>
        </authorList>
    </citation>
    <scope>NUCLEOTIDE SEQUENCE</scope>
    <source>
        <strain evidence="1">RBIC_L_NR</strain>
    </source>
</reference>
<comment type="caution">
    <text evidence="1">The sequence shown here is derived from an EMBL/GenBank/DDBJ whole genome shotgun (WGS) entry which is preliminary data.</text>
</comment>
<proteinExistence type="predicted"/>
<dbReference type="EMBL" id="JANEYF010002416">
    <property type="protein sequence ID" value="KAJ8946836.1"/>
    <property type="molecule type" value="Genomic_DNA"/>
</dbReference>
<name>A0AAV8Y733_9CUCU</name>
<organism evidence="1 2">
    <name type="scientific">Rhamnusium bicolor</name>
    <dbReference type="NCBI Taxonomy" id="1586634"/>
    <lineage>
        <taxon>Eukaryota</taxon>
        <taxon>Metazoa</taxon>
        <taxon>Ecdysozoa</taxon>
        <taxon>Arthropoda</taxon>
        <taxon>Hexapoda</taxon>
        <taxon>Insecta</taxon>
        <taxon>Pterygota</taxon>
        <taxon>Neoptera</taxon>
        <taxon>Endopterygota</taxon>
        <taxon>Coleoptera</taxon>
        <taxon>Polyphaga</taxon>
        <taxon>Cucujiformia</taxon>
        <taxon>Chrysomeloidea</taxon>
        <taxon>Cerambycidae</taxon>
        <taxon>Lepturinae</taxon>
        <taxon>Rhagiini</taxon>
        <taxon>Rhamnusium</taxon>
    </lineage>
</organism>
<sequence length="218" mass="25201">MAEQQMYCPLAIIGKFDPIKGDFTIFKERFNQSFIAYVVTTMERKRAILLNSLNEECYVIVRSLCVPNLRETKTFDQLITLLMDYFSPVASIFGERQKFYHAVKRESESFSEWSARVKQLAANCNFGEELPVLLRDIFTIGVDNSQIKDRLFEENPTSENTTLARMMKPMCQFKTVHQLMSNDNINTAQSGISTLNSKQGRLLRRRSQIKAPSRFQAE</sequence>
<dbReference type="PANTHER" id="PTHR33198">
    <property type="entry name" value="ANK_REP_REGION DOMAIN-CONTAINING PROTEIN-RELATED"/>
    <property type="match status" value="1"/>
</dbReference>